<reference evidence="1" key="1">
    <citation type="submission" date="2023-04" db="EMBL/GenBank/DDBJ databases">
        <title>A chromosome-level genome assembly of the parasitoid wasp Eretmocerus hayati.</title>
        <authorList>
            <person name="Zhong Y."/>
            <person name="Liu S."/>
            <person name="Liu Y."/>
        </authorList>
    </citation>
    <scope>NUCLEOTIDE SEQUENCE</scope>
    <source>
        <strain evidence="1">ZJU_SS_LIU_2023</strain>
    </source>
</reference>
<accession>A0ACC2NBI0</accession>
<dbReference type="EMBL" id="CM056744">
    <property type="protein sequence ID" value="KAJ8668522.1"/>
    <property type="molecule type" value="Genomic_DNA"/>
</dbReference>
<name>A0ACC2NBI0_9HYME</name>
<protein>
    <submittedName>
        <fullName evidence="1">Uncharacterized protein</fullName>
    </submittedName>
</protein>
<sequence>MTTLRERQIGALKQMLNLNDPEQKVDGAIPVWKVLIYDRIGQDIISPLISIKELRELGVTLHLQLHTDRDSIPEVPAIYFCAPTDENIQRIGQDLQNNLYDVYHMNFISPISRQRMEDLASAALMSGAVSNIHKVFDQYLNFITLEDDLFILRHQNSDIISYHALNKGEMKDTEMDRIMDIIVDSLFSVFVTLGTVPIIRCPRGNAAEMVSKKLDKKLRENVWDSRNTLFQGEGIRPNSFSFQRPLLIVLDRSVDMATVFHHTWTYQALAHDVLELSLNRLVVEESAGKSPAGGARSKTRACELDDSDKFWAGHKGSPFPRVAEAIQEELEQYRTFEQEVKKLKTSMGIDNESDEAVSMVSDNTAKLTSAVNSLPQLLEMKRLIDMHTTIATGILNAIKSRRLDTFFEIEEKIMSKQTLDKSVLDIINDPECGMPEDKLRLFIIYYLCSNLSDADYNKHESALANIGCDLSPLTYLRRWRNFMKMAGVQNSYEGGGTKTVSMFSKLMNQGSSFVMEGVKNLVVKKHNLPVTKIVDELVEMKQSVQSDDYCYFDPKQLKHSEQAPKNRTVFQDAIVFIVGGGNYIEYQNLMDYVKQKTGGGTSKRIVYGSTTLTNARQFLKQLSLLGQEAH</sequence>
<evidence type="ECO:0000313" key="1">
    <source>
        <dbReference type="EMBL" id="KAJ8668522.1"/>
    </source>
</evidence>
<organism evidence="1 2">
    <name type="scientific">Eretmocerus hayati</name>
    <dbReference type="NCBI Taxonomy" id="131215"/>
    <lineage>
        <taxon>Eukaryota</taxon>
        <taxon>Metazoa</taxon>
        <taxon>Ecdysozoa</taxon>
        <taxon>Arthropoda</taxon>
        <taxon>Hexapoda</taxon>
        <taxon>Insecta</taxon>
        <taxon>Pterygota</taxon>
        <taxon>Neoptera</taxon>
        <taxon>Endopterygota</taxon>
        <taxon>Hymenoptera</taxon>
        <taxon>Apocrita</taxon>
        <taxon>Proctotrupomorpha</taxon>
        <taxon>Chalcidoidea</taxon>
        <taxon>Aphelinidae</taxon>
        <taxon>Aphelininae</taxon>
        <taxon>Eretmocerus</taxon>
    </lineage>
</organism>
<keyword evidence="2" id="KW-1185">Reference proteome</keyword>
<comment type="caution">
    <text evidence="1">The sequence shown here is derived from an EMBL/GenBank/DDBJ whole genome shotgun (WGS) entry which is preliminary data.</text>
</comment>
<dbReference type="Proteomes" id="UP001239111">
    <property type="component" value="Chromosome 4"/>
</dbReference>
<proteinExistence type="predicted"/>
<gene>
    <name evidence="1" type="ORF">QAD02_010185</name>
</gene>
<evidence type="ECO:0000313" key="2">
    <source>
        <dbReference type="Proteomes" id="UP001239111"/>
    </source>
</evidence>